<dbReference type="AlphaFoldDB" id="M0MYD3"/>
<dbReference type="InterPro" id="IPR047952">
    <property type="entry name" value="Transpos_IS4"/>
</dbReference>
<sequence length="435" mass="50175">MSSDPSSDRIERRLTTLFPSTALEDHAEALGVVERDGKFQIPAMIWAFVFGFAAGESRSLAAFRRAYNATADKTLSPGGFYQRLTPLFATYLRDLVEFALDEVAVPHTVSDEFDRFRDVIIADATVLRLHRFLREEYQGLREEQAGAKLHLLHNVTDRTIEKLSITGERPHDSTEFKTGSWLEGRLLLLDLAYFKFRRFALIDENGGYFVSRLKRNTKPEIVAELREWRGRAIPLEGEEVFDIAEDLHRKYVDVEVEVEFRRGPYAGTRSWDTKRFRVVGVRNEDADDYHFYITNLPREWLLPADIATIYRCRWAVELLFRELKTLYDLDEFNTTNPAVMKILLYAAVLTLLVSRELLELVVEHADDEAVFPPERWAATFRSHAQQILKRLSNYLDYSPPPLLDRMAADAQKIHQERPILQEQFATATQATPGVS</sequence>
<dbReference type="RefSeq" id="WP_004051303.1">
    <property type="nucleotide sequence ID" value="NZ_AOMC01000023.1"/>
</dbReference>
<dbReference type="Gene3D" id="3.90.350.10">
    <property type="entry name" value="Transposase Inhibitor Protein From Tn5, Chain A, domain 1"/>
    <property type="match status" value="1"/>
</dbReference>
<keyword evidence="2" id="KW-0815">Transposition</keyword>
<comment type="similarity">
    <text evidence="1">Belongs to the transposase 11 family.</text>
</comment>
<dbReference type="PANTHER" id="PTHR33258:SF1">
    <property type="entry name" value="TRANSPOSASE INSL FOR INSERTION SEQUENCE ELEMENT IS186A-RELATED"/>
    <property type="match status" value="1"/>
</dbReference>
<evidence type="ECO:0000256" key="3">
    <source>
        <dbReference type="ARBA" id="ARBA00023125"/>
    </source>
</evidence>
<dbReference type="GO" id="GO:0004803">
    <property type="term" value="F:transposase activity"/>
    <property type="evidence" value="ECO:0007669"/>
    <property type="project" value="InterPro"/>
</dbReference>
<keyword evidence="4" id="KW-0233">DNA recombination</keyword>
<dbReference type="Pfam" id="PF01609">
    <property type="entry name" value="DDE_Tnp_1"/>
    <property type="match status" value="1"/>
</dbReference>
<dbReference type="PATRIC" id="fig|931277.6.peg.238"/>
<dbReference type="SUPFAM" id="SSF53098">
    <property type="entry name" value="Ribonuclease H-like"/>
    <property type="match status" value="1"/>
</dbReference>
<dbReference type="EMBL" id="AOMC01000023">
    <property type="protein sequence ID" value="EMA50601.1"/>
    <property type="molecule type" value="Genomic_DNA"/>
</dbReference>
<dbReference type="eggNOG" id="arCOG06159">
    <property type="taxonomic scope" value="Archaea"/>
</dbReference>
<dbReference type="PANTHER" id="PTHR33258">
    <property type="entry name" value="TRANSPOSASE INSL FOR INSERTION SEQUENCE ELEMENT IS186A-RELATED"/>
    <property type="match status" value="1"/>
</dbReference>
<gene>
    <name evidence="6" type="ORF">C448_01224</name>
</gene>
<proteinExistence type="inferred from homology"/>
<dbReference type="GO" id="GO:0006313">
    <property type="term" value="P:DNA transposition"/>
    <property type="evidence" value="ECO:0007669"/>
    <property type="project" value="InterPro"/>
</dbReference>
<reference evidence="6 7" key="1">
    <citation type="journal article" date="2014" name="PLoS Genet.">
        <title>Phylogenetically driven sequencing of extremely halophilic archaea reveals strategies for static and dynamic osmo-response.</title>
        <authorList>
            <person name="Becker E.A."/>
            <person name="Seitzer P.M."/>
            <person name="Tritt A."/>
            <person name="Larsen D."/>
            <person name="Krusor M."/>
            <person name="Yao A.I."/>
            <person name="Wu D."/>
            <person name="Madern D."/>
            <person name="Eisen J.A."/>
            <person name="Darling A.E."/>
            <person name="Facciotti M.T."/>
        </authorList>
    </citation>
    <scope>NUCLEOTIDE SEQUENCE [LARGE SCALE GENOMIC DNA]</scope>
    <source>
        <strain evidence="6 7">DSM 1307</strain>
    </source>
</reference>
<organism evidence="6 7">
    <name type="scientific">Halococcus morrhuae DSM 1307</name>
    <dbReference type="NCBI Taxonomy" id="931277"/>
    <lineage>
        <taxon>Archaea</taxon>
        <taxon>Methanobacteriati</taxon>
        <taxon>Methanobacteriota</taxon>
        <taxon>Stenosarchaea group</taxon>
        <taxon>Halobacteria</taxon>
        <taxon>Halobacteriales</taxon>
        <taxon>Halococcaceae</taxon>
        <taxon>Halococcus</taxon>
    </lineage>
</organism>
<feature type="domain" description="Transposase IS4-like" evidence="5">
    <location>
        <begin position="116"/>
        <end position="351"/>
    </location>
</feature>
<evidence type="ECO:0000256" key="2">
    <source>
        <dbReference type="ARBA" id="ARBA00022578"/>
    </source>
</evidence>
<keyword evidence="3" id="KW-0238">DNA-binding</keyword>
<dbReference type="NCBIfam" id="NF033592">
    <property type="entry name" value="transpos_IS4_1"/>
    <property type="match status" value="1"/>
</dbReference>
<dbReference type="OrthoDB" id="212258at2157"/>
<keyword evidence="7" id="KW-1185">Reference proteome</keyword>
<evidence type="ECO:0000256" key="1">
    <source>
        <dbReference type="ARBA" id="ARBA00010075"/>
    </source>
</evidence>
<accession>M0MYD3</accession>
<dbReference type="InterPro" id="IPR002559">
    <property type="entry name" value="Transposase_11"/>
</dbReference>
<evidence type="ECO:0000256" key="4">
    <source>
        <dbReference type="ARBA" id="ARBA00023172"/>
    </source>
</evidence>
<dbReference type="Proteomes" id="UP000011568">
    <property type="component" value="Unassembled WGS sequence"/>
</dbReference>
<evidence type="ECO:0000259" key="5">
    <source>
        <dbReference type="Pfam" id="PF01609"/>
    </source>
</evidence>
<evidence type="ECO:0000313" key="6">
    <source>
        <dbReference type="EMBL" id="EMA50601.1"/>
    </source>
</evidence>
<dbReference type="GO" id="GO:0003677">
    <property type="term" value="F:DNA binding"/>
    <property type="evidence" value="ECO:0007669"/>
    <property type="project" value="UniProtKB-KW"/>
</dbReference>
<dbReference type="STRING" id="931277.C448_01224"/>
<evidence type="ECO:0000313" key="7">
    <source>
        <dbReference type="Proteomes" id="UP000011568"/>
    </source>
</evidence>
<comment type="caution">
    <text evidence="6">The sequence shown here is derived from an EMBL/GenBank/DDBJ whole genome shotgun (WGS) entry which is preliminary data.</text>
</comment>
<dbReference type="InterPro" id="IPR012337">
    <property type="entry name" value="RNaseH-like_sf"/>
</dbReference>
<name>M0MYD3_HALMO</name>
<protein>
    <submittedName>
        <fullName evidence="6">Transposase IS4 family protein</fullName>
    </submittedName>
</protein>